<evidence type="ECO:0000256" key="2">
    <source>
        <dbReference type="SAM" id="MobiDB-lite"/>
    </source>
</evidence>
<keyword evidence="5" id="KW-1185">Reference proteome</keyword>
<gene>
    <name evidence="4" type="primary">TCTN3</name>
</gene>
<accession>A0A672TGR0</accession>
<evidence type="ECO:0000313" key="5">
    <source>
        <dbReference type="Proteomes" id="UP000472266"/>
    </source>
</evidence>
<organism evidence="4 5">
    <name type="scientific">Strigops habroptila</name>
    <name type="common">Kakapo</name>
    <dbReference type="NCBI Taxonomy" id="2489341"/>
    <lineage>
        <taxon>Eukaryota</taxon>
        <taxon>Metazoa</taxon>
        <taxon>Chordata</taxon>
        <taxon>Craniata</taxon>
        <taxon>Vertebrata</taxon>
        <taxon>Euteleostomi</taxon>
        <taxon>Archelosauria</taxon>
        <taxon>Archosauria</taxon>
        <taxon>Dinosauria</taxon>
        <taxon>Saurischia</taxon>
        <taxon>Theropoda</taxon>
        <taxon>Coelurosauria</taxon>
        <taxon>Aves</taxon>
        <taxon>Neognathae</taxon>
        <taxon>Neoaves</taxon>
        <taxon>Telluraves</taxon>
        <taxon>Australaves</taxon>
        <taxon>Psittaciformes</taxon>
        <taxon>Psittacidae</taxon>
        <taxon>Strigops</taxon>
    </lineage>
</organism>
<evidence type="ECO:0000313" key="4">
    <source>
        <dbReference type="Ensembl" id="ENSSHBP00005000341.1"/>
    </source>
</evidence>
<dbReference type="AlphaFoldDB" id="A0A672TGR0"/>
<reference evidence="4 5" key="1">
    <citation type="submission" date="2019-11" db="EMBL/GenBank/DDBJ databases">
        <title>Strigops habroptila (kakapo) genome, bStrHab1, primary haplotype, v2.</title>
        <authorList>
            <person name="Jarvis E.D."/>
            <person name="Howard J."/>
            <person name="Rhie A."/>
            <person name="Phillippy A."/>
            <person name="Korlach J."/>
            <person name="Digby A."/>
            <person name="Iorns D."/>
            <person name="Eason D."/>
            <person name="Robertson B."/>
            <person name="Raemaekers T."/>
            <person name="Howe K."/>
            <person name="Lewin H."/>
            <person name="Damas J."/>
            <person name="Hastie A."/>
            <person name="Tracey A."/>
            <person name="Chow W."/>
            <person name="Fedrigo O."/>
        </authorList>
    </citation>
    <scope>NUCLEOTIDE SEQUENCE [LARGE SCALE GENOMIC DNA]</scope>
</reference>
<feature type="domain" description="Tectonic-1-3" evidence="3">
    <location>
        <begin position="143"/>
        <end position="291"/>
    </location>
</feature>
<protein>
    <submittedName>
        <fullName evidence="4">Tectonic family member 3</fullName>
    </submittedName>
</protein>
<reference evidence="4" key="3">
    <citation type="submission" date="2025-09" db="UniProtKB">
        <authorList>
            <consortium name="Ensembl"/>
        </authorList>
    </citation>
    <scope>IDENTIFICATION</scope>
</reference>
<feature type="compositionally biased region" description="Pro residues" evidence="2">
    <location>
        <begin position="12"/>
        <end position="23"/>
    </location>
</feature>
<feature type="domain" description="Tectonic-1-3" evidence="3">
    <location>
        <begin position="335"/>
        <end position="453"/>
    </location>
</feature>
<dbReference type="InterPro" id="IPR011677">
    <property type="entry name" value="TCTN1-3_dom"/>
</dbReference>
<dbReference type="OMA" id="KVQFGVN"/>
<dbReference type="Proteomes" id="UP000472266">
    <property type="component" value="Chromosome 6"/>
</dbReference>
<dbReference type="Pfam" id="PF07773">
    <property type="entry name" value="TCTN_DUF1619"/>
    <property type="match status" value="2"/>
</dbReference>
<dbReference type="InterPro" id="IPR040354">
    <property type="entry name" value="TCTN1-3"/>
</dbReference>
<dbReference type="GeneTree" id="ENSGT00570000079101"/>
<dbReference type="PANTHER" id="PTHR14611">
    <property type="entry name" value="TECTONIC FAMILY MEMBER"/>
    <property type="match status" value="1"/>
</dbReference>
<dbReference type="PANTHER" id="PTHR14611:SF4">
    <property type="entry name" value="TECTONIC-3"/>
    <property type="match status" value="1"/>
</dbReference>
<sequence>ARKWPRAEPPRPRPAPRPPPPGPAAAVPLLISVAAPRGHLPAAPPPAAFPPATCPSNSLRGGWGGACLCRTVSQVCVEKSLLFRSNAPYPTDSIPVPGGHDLFCVQLHDSKLNYYQQPQDIKESDFLKFSEKYGRHSFVAPSQAGDPILIYFDSSSALSTLRQPVKMGSSGLCVDGNPAGFLDSKSTSCTRIFANLSKSCVTDPVLDAASYYRDFYVLKVPVNDTIVQSMKVSLYSPRMKGNTCNNVVSEVIYEIEFSGTHGIQSVSVWFKVSNISGNSGSALQQRFTLHFWVSAPILPRLLPSVKDLYSIFFLSWKSLCQSCYFLISSLSPVLEESNCSYTQQKLYEAFQGMKRAEDLAITGSAHSTQAEEWITILIQNCSVQAVNCVSCCMIPMTLEIQILWTKVGLLSNPEAQILGARYLYHCHPLKVWLFKNQGIKCTVPLTTVVTFTDMTEWPEPPRGQPQIHWKLPFDVFFPFKVAMNLERKYDLDQTFLLGL</sequence>
<reference evidence="4" key="2">
    <citation type="submission" date="2025-08" db="UniProtKB">
        <authorList>
            <consortium name="Ensembl"/>
        </authorList>
    </citation>
    <scope>IDENTIFICATION</scope>
</reference>
<feature type="region of interest" description="Disordered" evidence="2">
    <location>
        <begin position="1"/>
        <end position="26"/>
    </location>
</feature>
<dbReference type="GO" id="GO:0007224">
    <property type="term" value="P:smoothened signaling pathway"/>
    <property type="evidence" value="ECO:0007669"/>
    <property type="project" value="TreeGrafter"/>
</dbReference>
<feature type="compositionally biased region" description="Basic and acidic residues" evidence="2">
    <location>
        <begin position="1"/>
        <end position="11"/>
    </location>
</feature>
<proteinExistence type="predicted"/>
<dbReference type="Ensembl" id="ENSSHBT00005000433.1">
    <property type="protein sequence ID" value="ENSSHBP00005000341.1"/>
    <property type="gene ID" value="ENSSHBG00005000332.1"/>
</dbReference>
<name>A0A672TGR0_STRHB</name>
<evidence type="ECO:0000259" key="3">
    <source>
        <dbReference type="Pfam" id="PF07773"/>
    </source>
</evidence>
<evidence type="ECO:0000256" key="1">
    <source>
        <dbReference type="ARBA" id="ARBA00011495"/>
    </source>
</evidence>
<dbReference type="GO" id="GO:0060271">
    <property type="term" value="P:cilium assembly"/>
    <property type="evidence" value="ECO:0007669"/>
    <property type="project" value="TreeGrafter"/>
</dbReference>
<comment type="subunit">
    <text evidence="1">Part of the tectonic-like complex (also named B9 complex).</text>
</comment>